<dbReference type="InterPro" id="IPR002156">
    <property type="entry name" value="RNaseH_domain"/>
</dbReference>
<dbReference type="GO" id="GO:0046872">
    <property type="term" value="F:metal ion binding"/>
    <property type="evidence" value="ECO:0007669"/>
    <property type="project" value="UniProtKB-KW"/>
</dbReference>
<dbReference type="InterPro" id="IPR012337">
    <property type="entry name" value="RNaseH-like_sf"/>
</dbReference>
<dbReference type="EC" id="3.1.26.4" evidence="5"/>
<keyword evidence="9" id="KW-0378">Hydrolase</keyword>
<dbReference type="Proteomes" id="UP000294134">
    <property type="component" value="Segment"/>
</dbReference>
<dbReference type="Gene3D" id="3.30.420.10">
    <property type="entry name" value="Ribonuclease H-like superfamily/Ribonuclease H"/>
    <property type="match status" value="1"/>
</dbReference>
<organism evidence="12 13">
    <name type="scientific">Pseudomonas phage Psa21</name>
    <dbReference type="NCBI Taxonomy" id="2530023"/>
    <lineage>
        <taxon>Viruses</taxon>
        <taxon>Duplodnaviria</taxon>
        <taxon>Heunggongvirae</taxon>
        <taxon>Uroviricota</taxon>
        <taxon>Caudoviricetes</taxon>
        <taxon>Chimalliviridae</taxon>
        <taxon>Tepukevirus</taxon>
        <taxon>Tepukevirus Psa21</taxon>
    </lineage>
</organism>
<dbReference type="InterPro" id="IPR022892">
    <property type="entry name" value="RNaseHI"/>
</dbReference>
<name>A0A481W4Y2_9CAUD</name>
<comment type="subunit">
    <text evidence="4">Monomer.</text>
</comment>
<dbReference type="PANTHER" id="PTHR10642:SF26">
    <property type="entry name" value="RIBONUCLEASE H1"/>
    <property type="match status" value="1"/>
</dbReference>
<dbReference type="GO" id="GO:0004523">
    <property type="term" value="F:RNA-DNA hybrid ribonuclease activity"/>
    <property type="evidence" value="ECO:0007669"/>
    <property type="project" value="UniProtKB-EC"/>
</dbReference>
<keyword evidence="10" id="KW-0460">Magnesium</keyword>
<sequence length="482" mass="53772">MDGIVLYTDGSFRQNKAGWGIHGYTYSNTPMSSKASTRQQPTAKGYKDVPAAETVSVIDYIDAYGAIEKNPTNNTAELGAAIGAFEYALKTPALQMTMLMDSEYVRKGLTQFVPKWAKNDWIKSDGQPVANVDYWKRLVELKTSWEEPNRKLELQWVKGHSNDMGNDKADANALLGAGHEAKSAPVEIVQEGEKVNKLKKQPVNPLVLESRLLFGFNTGEDPDGYYYMYSLGRMHNYGFKPQDTPKEKLAKADLLIGRPISEATFGVYKAYEPDAYLEQVIAMHAACFPSLNPELGILNLSNVFNAQIRNRIETANSDLLSKHTDIMVLSTADYKLVSRTLNPPRRANDAVATFQQLQRQLDDYLTGKLGSGVEKFDITTAFFEQVSSGKKEIRQLLKSITQNTESVNPKIQFRGQDVELKLCLGLDIPTRNQLNRIGAGYTKVEVLVIAVGPRAYTYATVFQTDEGSAIYQSPYTQFILPK</sequence>
<evidence type="ECO:0000259" key="11">
    <source>
        <dbReference type="PROSITE" id="PS50879"/>
    </source>
</evidence>
<comment type="cofactor">
    <cofactor evidence="2">
        <name>Mg(2+)</name>
        <dbReference type="ChEBI" id="CHEBI:18420"/>
    </cofactor>
</comment>
<evidence type="ECO:0000256" key="7">
    <source>
        <dbReference type="ARBA" id="ARBA00022723"/>
    </source>
</evidence>
<evidence type="ECO:0000313" key="13">
    <source>
        <dbReference type="Proteomes" id="UP000294134"/>
    </source>
</evidence>
<evidence type="ECO:0000256" key="10">
    <source>
        <dbReference type="ARBA" id="ARBA00022842"/>
    </source>
</evidence>
<evidence type="ECO:0000256" key="3">
    <source>
        <dbReference type="ARBA" id="ARBA00005300"/>
    </source>
</evidence>
<protein>
    <recommendedName>
        <fullName evidence="5">ribonuclease H</fullName>
        <ecNumber evidence="5">3.1.26.4</ecNumber>
    </recommendedName>
</protein>
<dbReference type="SUPFAM" id="SSF53098">
    <property type="entry name" value="Ribonuclease H-like"/>
    <property type="match status" value="1"/>
</dbReference>
<evidence type="ECO:0000313" key="12">
    <source>
        <dbReference type="EMBL" id="QBJ02738.1"/>
    </source>
</evidence>
<evidence type="ECO:0000256" key="8">
    <source>
        <dbReference type="ARBA" id="ARBA00022759"/>
    </source>
</evidence>
<dbReference type="GO" id="GO:0003676">
    <property type="term" value="F:nucleic acid binding"/>
    <property type="evidence" value="ECO:0007669"/>
    <property type="project" value="InterPro"/>
</dbReference>
<dbReference type="Pfam" id="PF00075">
    <property type="entry name" value="RNase_H"/>
    <property type="match status" value="1"/>
</dbReference>
<feature type="domain" description="RNase H type-1" evidence="11">
    <location>
        <begin position="1"/>
        <end position="178"/>
    </location>
</feature>
<keyword evidence="7" id="KW-0479">Metal-binding</keyword>
<proteinExistence type="inferred from homology"/>
<comment type="catalytic activity">
    <reaction evidence="1">
        <text>Endonucleolytic cleavage to 5'-phosphomonoester.</text>
        <dbReference type="EC" id="3.1.26.4"/>
    </reaction>
</comment>
<keyword evidence="13" id="KW-1185">Reference proteome</keyword>
<keyword evidence="8" id="KW-0255">Endonuclease</keyword>
<reference evidence="12 13" key="1">
    <citation type="submission" date="2019-02" db="EMBL/GenBank/DDBJ databases">
        <authorList>
            <person name="Frampton R.A."/>
            <person name="Wojtus J.K."/>
            <person name="Fineran P.C."/>
            <person name="Hendrickson H.L."/>
        </authorList>
    </citation>
    <scope>NUCLEOTIDE SEQUENCE [LARGE SCALE GENOMIC DNA]</scope>
</reference>
<evidence type="ECO:0000256" key="6">
    <source>
        <dbReference type="ARBA" id="ARBA00022722"/>
    </source>
</evidence>
<evidence type="ECO:0000256" key="2">
    <source>
        <dbReference type="ARBA" id="ARBA00001946"/>
    </source>
</evidence>
<dbReference type="PANTHER" id="PTHR10642">
    <property type="entry name" value="RIBONUCLEASE H1"/>
    <property type="match status" value="1"/>
</dbReference>
<gene>
    <name evidence="12" type="ORF">PSA21_212</name>
</gene>
<dbReference type="InterPro" id="IPR036397">
    <property type="entry name" value="RNaseH_sf"/>
</dbReference>
<dbReference type="EMBL" id="MK552327">
    <property type="protein sequence ID" value="QBJ02738.1"/>
    <property type="molecule type" value="Genomic_DNA"/>
</dbReference>
<dbReference type="InterPro" id="IPR050092">
    <property type="entry name" value="RNase_H"/>
</dbReference>
<dbReference type="PROSITE" id="PS50879">
    <property type="entry name" value="RNASE_H_1"/>
    <property type="match status" value="1"/>
</dbReference>
<dbReference type="GO" id="GO:0043137">
    <property type="term" value="P:DNA replication, removal of RNA primer"/>
    <property type="evidence" value="ECO:0007669"/>
    <property type="project" value="TreeGrafter"/>
</dbReference>
<comment type="similarity">
    <text evidence="3">Belongs to the RNase H family.</text>
</comment>
<evidence type="ECO:0000256" key="1">
    <source>
        <dbReference type="ARBA" id="ARBA00000077"/>
    </source>
</evidence>
<evidence type="ECO:0000256" key="4">
    <source>
        <dbReference type="ARBA" id="ARBA00011245"/>
    </source>
</evidence>
<evidence type="ECO:0000256" key="5">
    <source>
        <dbReference type="ARBA" id="ARBA00012180"/>
    </source>
</evidence>
<dbReference type="CDD" id="cd09278">
    <property type="entry name" value="RNase_HI_prokaryote_like"/>
    <property type="match status" value="1"/>
</dbReference>
<keyword evidence="6" id="KW-0540">Nuclease</keyword>
<evidence type="ECO:0000256" key="9">
    <source>
        <dbReference type="ARBA" id="ARBA00022801"/>
    </source>
</evidence>
<accession>A0A481W4Y2</accession>